<dbReference type="PANTHER" id="PTHR11360:SF250">
    <property type="entry name" value="MFS-TYPE TRANSPORTER AFUA_1G00970"/>
    <property type="match status" value="1"/>
</dbReference>
<keyword evidence="7" id="KW-1185">Reference proteome</keyword>
<dbReference type="OMA" id="GKFNCCI"/>
<feature type="transmembrane region" description="Helical" evidence="4">
    <location>
        <begin position="367"/>
        <end position="385"/>
    </location>
</feature>
<keyword evidence="4" id="KW-0472">Membrane</keyword>
<keyword evidence="4" id="KW-0812">Transmembrane</keyword>
<dbReference type="SUPFAM" id="SSF103473">
    <property type="entry name" value="MFS general substrate transporter"/>
    <property type="match status" value="1"/>
</dbReference>
<feature type="region of interest" description="Disordered" evidence="3">
    <location>
        <begin position="1"/>
        <end position="26"/>
    </location>
</feature>
<protein>
    <submittedName>
        <fullName evidence="6">Riboflavin transporter MCH5</fullName>
    </submittedName>
</protein>
<evidence type="ECO:0000256" key="4">
    <source>
        <dbReference type="SAM" id="Phobius"/>
    </source>
</evidence>
<evidence type="ECO:0000256" key="2">
    <source>
        <dbReference type="ARBA" id="ARBA00006727"/>
    </source>
</evidence>
<feature type="transmembrane region" description="Helical" evidence="4">
    <location>
        <begin position="194"/>
        <end position="216"/>
    </location>
</feature>
<evidence type="ECO:0000313" key="6">
    <source>
        <dbReference type="EMBL" id="CRG88684.1"/>
    </source>
</evidence>
<feature type="transmembrane region" description="Helical" evidence="4">
    <location>
        <begin position="162"/>
        <end position="182"/>
    </location>
</feature>
<dbReference type="PANTHER" id="PTHR11360">
    <property type="entry name" value="MONOCARBOXYLATE TRANSPORTER"/>
    <property type="match status" value="1"/>
</dbReference>
<feature type="transmembrane region" description="Helical" evidence="4">
    <location>
        <begin position="337"/>
        <end position="355"/>
    </location>
</feature>
<dbReference type="CDD" id="cd17352">
    <property type="entry name" value="MFS_MCT_SLC16"/>
    <property type="match status" value="1"/>
</dbReference>
<proteinExistence type="inferred from homology"/>
<evidence type="ECO:0000259" key="5">
    <source>
        <dbReference type="PROSITE" id="PS50850"/>
    </source>
</evidence>
<dbReference type="AlphaFoldDB" id="A0A0U1LZC9"/>
<gene>
    <name evidence="6" type="ORF">PISL3812_05718</name>
</gene>
<feature type="transmembrane region" description="Helical" evidence="4">
    <location>
        <begin position="397"/>
        <end position="418"/>
    </location>
</feature>
<reference evidence="6 7" key="1">
    <citation type="submission" date="2015-04" db="EMBL/GenBank/DDBJ databases">
        <authorList>
            <person name="Syromyatnikov M.Y."/>
            <person name="Popov V.N."/>
        </authorList>
    </citation>
    <scope>NUCLEOTIDE SEQUENCE [LARGE SCALE GENOMIC DNA]</scope>
    <source>
        <strain evidence="6">WF-38-12</strain>
    </source>
</reference>
<organism evidence="6 7">
    <name type="scientific">Talaromyces islandicus</name>
    <name type="common">Penicillium islandicum</name>
    <dbReference type="NCBI Taxonomy" id="28573"/>
    <lineage>
        <taxon>Eukaryota</taxon>
        <taxon>Fungi</taxon>
        <taxon>Dikarya</taxon>
        <taxon>Ascomycota</taxon>
        <taxon>Pezizomycotina</taxon>
        <taxon>Eurotiomycetes</taxon>
        <taxon>Eurotiomycetidae</taxon>
        <taxon>Eurotiales</taxon>
        <taxon>Trichocomaceae</taxon>
        <taxon>Talaromyces</taxon>
        <taxon>Talaromyces sect. Islandici</taxon>
    </lineage>
</organism>
<accession>A0A0U1LZC9</accession>
<feature type="transmembrane region" description="Helical" evidence="4">
    <location>
        <begin position="249"/>
        <end position="270"/>
    </location>
</feature>
<sequence length="432" mass="46165">MDDSKETRNSTPTSESPKNCDEAPPPVTHEFTTRATLALIGASGATFCTVGFQNSFGVFQTYYAESLLPDESDSSIGWIGAINIFILFAGSLITGRILDLFGPTLMFQIGAIVNVFSLMMMSLCRKYWELILAQGVLLGIGNSFLVCPAIALVGQYFTKRRAVAIGITIGGSSLGGVIWPIVVHELMQKPNIGFPWTMRISGFIMLPILAISSIIARPPLASNPANDQAPQQKPASPAWDWSVLHRKMLITASGFFFIYFGMFSPFFFITSYAVQHGFNSNLAFYTVSMVNGASLFGRILPGMVADRYGKFNLCIIMVVLSGIIALCWTKVTSVAGLVIFSLAYGFCSGGILSLQPACAAQVATPKTIGTAVGLILAAASLPALAGTPVSGALIDKYGYLSLSIYSGVSLLVGSLWLIMARLAQNPKLIAVV</sequence>
<dbReference type="InterPro" id="IPR011701">
    <property type="entry name" value="MFS"/>
</dbReference>
<dbReference type="GO" id="GO:0022857">
    <property type="term" value="F:transmembrane transporter activity"/>
    <property type="evidence" value="ECO:0007669"/>
    <property type="project" value="InterPro"/>
</dbReference>
<dbReference type="Pfam" id="PF07690">
    <property type="entry name" value="MFS_1"/>
    <property type="match status" value="1"/>
</dbReference>
<evidence type="ECO:0000313" key="7">
    <source>
        <dbReference type="Proteomes" id="UP000054383"/>
    </source>
</evidence>
<comment type="similarity">
    <text evidence="2">Belongs to the major facilitator superfamily. Monocarboxylate porter (TC 2.A.1.13) family.</text>
</comment>
<keyword evidence="4" id="KW-1133">Transmembrane helix</keyword>
<dbReference type="PROSITE" id="PS50850">
    <property type="entry name" value="MFS"/>
    <property type="match status" value="1"/>
</dbReference>
<name>A0A0U1LZC9_TALIS</name>
<comment type="subcellular location">
    <subcellularLocation>
        <location evidence="1">Membrane</location>
        <topology evidence="1">Multi-pass membrane protein</topology>
    </subcellularLocation>
</comment>
<dbReference type="InterPro" id="IPR050327">
    <property type="entry name" value="Proton-linked_MCT"/>
</dbReference>
<feature type="transmembrane region" description="Helical" evidence="4">
    <location>
        <begin position="131"/>
        <end position="153"/>
    </location>
</feature>
<dbReference type="Gene3D" id="1.20.1250.20">
    <property type="entry name" value="MFS general substrate transporter like domains"/>
    <property type="match status" value="1"/>
</dbReference>
<dbReference type="InterPro" id="IPR036259">
    <property type="entry name" value="MFS_trans_sf"/>
</dbReference>
<feature type="transmembrane region" description="Helical" evidence="4">
    <location>
        <begin position="282"/>
        <end position="300"/>
    </location>
</feature>
<dbReference type="OrthoDB" id="6499973at2759"/>
<dbReference type="GO" id="GO:0016020">
    <property type="term" value="C:membrane"/>
    <property type="evidence" value="ECO:0007669"/>
    <property type="project" value="UniProtKB-SubCell"/>
</dbReference>
<dbReference type="Proteomes" id="UP000054383">
    <property type="component" value="Unassembled WGS sequence"/>
</dbReference>
<feature type="transmembrane region" description="Helical" evidence="4">
    <location>
        <begin position="312"/>
        <end position="331"/>
    </location>
</feature>
<evidence type="ECO:0000256" key="1">
    <source>
        <dbReference type="ARBA" id="ARBA00004141"/>
    </source>
</evidence>
<feature type="transmembrane region" description="Helical" evidence="4">
    <location>
        <begin position="75"/>
        <end position="93"/>
    </location>
</feature>
<feature type="domain" description="Major facilitator superfamily (MFS) profile" evidence="5">
    <location>
        <begin position="37"/>
        <end position="425"/>
    </location>
</feature>
<evidence type="ECO:0000256" key="3">
    <source>
        <dbReference type="SAM" id="MobiDB-lite"/>
    </source>
</evidence>
<feature type="transmembrane region" description="Helical" evidence="4">
    <location>
        <begin position="100"/>
        <end position="119"/>
    </location>
</feature>
<dbReference type="EMBL" id="CVMT01000005">
    <property type="protein sequence ID" value="CRG88684.1"/>
    <property type="molecule type" value="Genomic_DNA"/>
</dbReference>
<dbReference type="InterPro" id="IPR020846">
    <property type="entry name" value="MFS_dom"/>
</dbReference>